<evidence type="ECO:0000259" key="3">
    <source>
        <dbReference type="SMART" id="SM00062"/>
    </source>
</evidence>
<feature type="signal peptide" evidence="2">
    <location>
        <begin position="1"/>
        <end position="30"/>
    </location>
</feature>
<dbReference type="Pfam" id="PF00497">
    <property type="entry name" value="SBP_bac_3"/>
    <property type="match status" value="1"/>
</dbReference>
<dbReference type="PANTHER" id="PTHR35936">
    <property type="entry name" value="MEMBRANE-BOUND LYTIC MUREIN TRANSGLYCOSYLASE F"/>
    <property type="match status" value="1"/>
</dbReference>
<organism evidence="4 5">
    <name type="scientific">Candidatus Moduliflexus flocculans</name>
    <dbReference type="NCBI Taxonomy" id="1499966"/>
    <lineage>
        <taxon>Bacteria</taxon>
        <taxon>Candidatus Moduliflexota</taxon>
        <taxon>Candidatus Moduliflexia</taxon>
        <taxon>Candidatus Moduliflexales</taxon>
        <taxon>Candidatus Moduliflexaceae</taxon>
    </lineage>
</organism>
<dbReference type="AlphaFoldDB" id="A0A081BTL0"/>
<dbReference type="EMBL" id="DF820462">
    <property type="protein sequence ID" value="GAK54741.1"/>
    <property type="molecule type" value="Genomic_DNA"/>
</dbReference>
<evidence type="ECO:0000256" key="1">
    <source>
        <dbReference type="ARBA" id="ARBA00022729"/>
    </source>
</evidence>
<dbReference type="PANTHER" id="PTHR35936:SF25">
    <property type="entry name" value="ABC TRANSPORTER SUBSTRATE-BINDING PROTEIN"/>
    <property type="match status" value="1"/>
</dbReference>
<evidence type="ECO:0000313" key="4">
    <source>
        <dbReference type="EMBL" id="GAK54741.1"/>
    </source>
</evidence>
<reference evidence="4 5" key="1">
    <citation type="journal article" date="2015" name="PeerJ">
        <title>First genomic representation of candidate bacterial phylum KSB3 points to enhanced environmental sensing as a trigger of wastewater bulking.</title>
        <authorList>
            <person name="Sekiguchi Y."/>
            <person name="Ohashi A."/>
            <person name="Parks D.H."/>
            <person name="Yamauchi T."/>
            <person name="Tyson G.W."/>
            <person name="Hugenholtz P."/>
        </authorList>
    </citation>
    <scope>NUCLEOTIDE SEQUENCE [LARGE SCALE GENOMIC DNA]</scope>
</reference>
<gene>
    <name evidence="4" type="ORF">U14_06029</name>
</gene>
<proteinExistence type="predicted"/>
<dbReference type="HOGENOM" id="CLU_064076_4_0_0"/>
<evidence type="ECO:0000256" key="2">
    <source>
        <dbReference type="SAM" id="SignalP"/>
    </source>
</evidence>
<dbReference type="Proteomes" id="UP000030700">
    <property type="component" value="Unassembled WGS sequence"/>
</dbReference>
<sequence length="267" mass="30762">MKFRIFLTSPLKQAALALAMIGISAWHITAQEQCQVKIAWEPWYPFQYQNANGKYTGIDIDIITAILEKMGCQYEFLEAPWARAIKETQLGRIHLLMGASKTPEREAFAYFSTPYRQESFALFVRKGDAVKYQFTSLRDMLSVPFRLGVTRGYYYGEEFAELSATPEFQAMLDEMTQDHLHYAKLIAHRIDGFLAEPMVSMIELRKKGLSDQVEMHPFRLVSNDISAMFSKQIISPEFVQTFNRYLAELQTDGTFDAILKKYQAQAE</sequence>
<name>A0A081BTL0_9BACT</name>
<dbReference type="SUPFAM" id="SSF53850">
    <property type="entry name" value="Periplasmic binding protein-like II"/>
    <property type="match status" value="1"/>
</dbReference>
<dbReference type="SMART" id="SM00062">
    <property type="entry name" value="PBPb"/>
    <property type="match status" value="1"/>
</dbReference>
<protein>
    <submittedName>
        <fullName evidence="4">ABC-type amino acid transport/signal transduction systems, periplasmic component/domain</fullName>
    </submittedName>
</protein>
<evidence type="ECO:0000313" key="5">
    <source>
        <dbReference type="Proteomes" id="UP000030700"/>
    </source>
</evidence>
<keyword evidence="1 2" id="KW-0732">Signal</keyword>
<dbReference type="Gene3D" id="3.40.190.10">
    <property type="entry name" value="Periplasmic binding protein-like II"/>
    <property type="match status" value="2"/>
</dbReference>
<keyword evidence="5" id="KW-1185">Reference proteome</keyword>
<feature type="chain" id="PRO_5001755362" evidence="2">
    <location>
        <begin position="31"/>
        <end position="267"/>
    </location>
</feature>
<accession>A0A081BTL0</accession>
<dbReference type="STRING" id="1499966.U14_06029"/>
<feature type="domain" description="Solute-binding protein family 3/N-terminal" evidence="3">
    <location>
        <begin position="35"/>
        <end position="266"/>
    </location>
</feature>
<dbReference type="InterPro" id="IPR001638">
    <property type="entry name" value="Solute-binding_3/MltF_N"/>
</dbReference>